<dbReference type="EMBL" id="MCFK01008161">
    <property type="protein sequence ID" value="RKF56425.1"/>
    <property type="molecule type" value="Genomic_DNA"/>
</dbReference>
<dbReference type="Pfam" id="PF00005">
    <property type="entry name" value="ABC_tran"/>
    <property type="match status" value="1"/>
</dbReference>
<evidence type="ECO:0000256" key="2">
    <source>
        <dbReference type="ARBA" id="ARBA00022448"/>
    </source>
</evidence>
<dbReference type="GO" id="GO:0005524">
    <property type="term" value="F:ATP binding"/>
    <property type="evidence" value="ECO:0007669"/>
    <property type="project" value="UniProtKB-KW"/>
</dbReference>
<dbReference type="Proteomes" id="UP000286134">
    <property type="component" value="Unassembled WGS sequence"/>
</dbReference>
<dbReference type="GO" id="GO:0005774">
    <property type="term" value="C:vacuolar membrane"/>
    <property type="evidence" value="ECO:0007669"/>
    <property type="project" value="TreeGrafter"/>
</dbReference>
<evidence type="ECO:0000259" key="10">
    <source>
        <dbReference type="PROSITE" id="PS50893"/>
    </source>
</evidence>
<evidence type="ECO:0000256" key="3">
    <source>
        <dbReference type="ARBA" id="ARBA00022692"/>
    </source>
</evidence>
<dbReference type="PROSITE" id="PS00211">
    <property type="entry name" value="ABC_TRANSPORTER_1"/>
    <property type="match status" value="1"/>
</dbReference>
<dbReference type="InterPro" id="IPR039421">
    <property type="entry name" value="Type_1_exporter"/>
</dbReference>
<evidence type="ECO:0000256" key="6">
    <source>
        <dbReference type="ARBA" id="ARBA00022989"/>
    </source>
</evidence>
<dbReference type="PROSITE" id="PS50893">
    <property type="entry name" value="ABC_TRANSPORTER_2"/>
    <property type="match status" value="1"/>
</dbReference>
<dbReference type="Gene3D" id="3.40.50.300">
    <property type="entry name" value="P-loop containing nucleotide triphosphate hydrolases"/>
    <property type="match status" value="1"/>
</dbReference>
<keyword evidence="2" id="KW-0813">Transport</keyword>
<dbReference type="InterPro" id="IPR017871">
    <property type="entry name" value="ABC_transporter-like_CS"/>
</dbReference>
<evidence type="ECO:0000313" key="13">
    <source>
        <dbReference type="Proteomes" id="UP000286134"/>
    </source>
</evidence>
<organism evidence="12 13">
    <name type="scientific">Erysiphe neolycopersici</name>
    <dbReference type="NCBI Taxonomy" id="212602"/>
    <lineage>
        <taxon>Eukaryota</taxon>
        <taxon>Fungi</taxon>
        <taxon>Dikarya</taxon>
        <taxon>Ascomycota</taxon>
        <taxon>Pezizomycotina</taxon>
        <taxon>Leotiomycetes</taxon>
        <taxon>Erysiphales</taxon>
        <taxon>Erysiphaceae</taxon>
        <taxon>Erysiphe</taxon>
    </lineage>
</organism>
<evidence type="ECO:0000256" key="5">
    <source>
        <dbReference type="ARBA" id="ARBA00022840"/>
    </source>
</evidence>
<reference evidence="12 13" key="1">
    <citation type="journal article" date="2018" name="BMC Genomics">
        <title>Comparative genome analyses reveal sequence features reflecting distinct modes of host-adaptation between dicot and monocot powdery mildew.</title>
        <authorList>
            <person name="Wu Y."/>
            <person name="Ma X."/>
            <person name="Pan Z."/>
            <person name="Kale S.D."/>
            <person name="Song Y."/>
            <person name="King H."/>
            <person name="Zhang Q."/>
            <person name="Presley C."/>
            <person name="Deng X."/>
            <person name="Wei C.I."/>
            <person name="Xiao S."/>
        </authorList>
    </citation>
    <scope>NUCLEOTIDE SEQUENCE [LARGE SCALE GENOMIC DNA]</scope>
    <source>
        <strain evidence="12">UMSG2</strain>
    </source>
</reference>
<comment type="caution">
    <text evidence="12">The sequence shown here is derived from an EMBL/GenBank/DDBJ whole genome shotgun (WGS) entry which is preliminary data.</text>
</comment>
<feature type="transmembrane region" description="Helical" evidence="9">
    <location>
        <begin position="102"/>
        <end position="125"/>
    </location>
</feature>
<dbReference type="GO" id="GO:0016887">
    <property type="term" value="F:ATP hydrolysis activity"/>
    <property type="evidence" value="ECO:0007669"/>
    <property type="project" value="InterPro"/>
</dbReference>
<keyword evidence="4" id="KW-0547">Nucleotide-binding</keyword>
<dbReference type="Gene3D" id="1.20.1560.10">
    <property type="entry name" value="ABC transporter type 1, transmembrane domain"/>
    <property type="match status" value="1"/>
</dbReference>
<dbReference type="OrthoDB" id="6500128at2759"/>
<dbReference type="InterPro" id="IPR003593">
    <property type="entry name" value="AAA+_ATPase"/>
</dbReference>
<keyword evidence="5" id="KW-0067">ATP-binding</keyword>
<evidence type="ECO:0000313" key="12">
    <source>
        <dbReference type="EMBL" id="RKF56425.1"/>
    </source>
</evidence>
<dbReference type="Pfam" id="PF00664">
    <property type="entry name" value="ABC_membrane"/>
    <property type="match status" value="1"/>
</dbReference>
<evidence type="ECO:0000256" key="9">
    <source>
        <dbReference type="SAM" id="Phobius"/>
    </source>
</evidence>
<keyword evidence="3 9" id="KW-0812">Transmembrane</keyword>
<keyword evidence="13" id="KW-1185">Reference proteome</keyword>
<dbReference type="PANTHER" id="PTHR24221:SF651">
    <property type="entry name" value="HEAVY METAL TOLERANCE PROTEIN"/>
    <property type="match status" value="1"/>
</dbReference>
<comment type="subcellular location">
    <subcellularLocation>
        <location evidence="1">Membrane</location>
        <topology evidence="1">Multi-pass membrane protein</topology>
    </subcellularLocation>
</comment>
<dbReference type="PROSITE" id="PS50929">
    <property type="entry name" value="ABC_TM1F"/>
    <property type="match status" value="1"/>
</dbReference>
<keyword evidence="6 9" id="KW-1133">Transmembrane helix</keyword>
<gene>
    <name evidence="12" type="ORF">OnM2_081008</name>
</gene>
<dbReference type="SUPFAM" id="SSF90123">
    <property type="entry name" value="ABC transporter transmembrane region"/>
    <property type="match status" value="1"/>
</dbReference>
<dbReference type="FunFam" id="3.40.50.300:FF:000287">
    <property type="entry name" value="Multidrug ABC transporter ATP-binding protein"/>
    <property type="match status" value="1"/>
</dbReference>
<evidence type="ECO:0000256" key="1">
    <source>
        <dbReference type="ARBA" id="ARBA00004141"/>
    </source>
</evidence>
<feature type="domain" description="ABC transmembrane type-1" evidence="11">
    <location>
        <begin position="1"/>
        <end position="163"/>
    </location>
</feature>
<dbReference type="STRING" id="212602.A0A420HG92"/>
<dbReference type="GO" id="GO:0140359">
    <property type="term" value="F:ABC-type transporter activity"/>
    <property type="evidence" value="ECO:0007669"/>
    <property type="project" value="InterPro"/>
</dbReference>
<dbReference type="SMART" id="SM00382">
    <property type="entry name" value="AAA"/>
    <property type="match status" value="1"/>
</dbReference>
<comment type="similarity">
    <text evidence="8">Belongs to the ABC transporter superfamily. ABCB family. Heavy Metal importer (TC 3.A.1.210) subfamily.</text>
</comment>
<keyword evidence="7 9" id="KW-0472">Membrane</keyword>
<accession>A0A420HG92</accession>
<dbReference type="AlphaFoldDB" id="A0A420HG92"/>
<evidence type="ECO:0000256" key="8">
    <source>
        <dbReference type="ARBA" id="ARBA00024363"/>
    </source>
</evidence>
<dbReference type="InterPro" id="IPR036640">
    <property type="entry name" value="ABC1_TM_sf"/>
</dbReference>
<dbReference type="PANTHER" id="PTHR24221">
    <property type="entry name" value="ATP-BINDING CASSETTE SUB-FAMILY B"/>
    <property type="match status" value="1"/>
</dbReference>
<proteinExistence type="inferred from homology"/>
<feature type="transmembrane region" description="Helical" evidence="9">
    <location>
        <begin position="16"/>
        <end position="34"/>
    </location>
</feature>
<evidence type="ECO:0000256" key="7">
    <source>
        <dbReference type="ARBA" id="ARBA00023136"/>
    </source>
</evidence>
<evidence type="ECO:0000256" key="4">
    <source>
        <dbReference type="ARBA" id="ARBA00022741"/>
    </source>
</evidence>
<name>A0A420HG92_9PEZI</name>
<dbReference type="InterPro" id="IPR003439">
    <property type="entry name" value="ABC_transporter-like_ATP-bd"/>
</dbReference>
<dbReference type="SUPFAM" id="SSF52540">
    <property type="entry name" value="P-loop containing nucleoside triphosphate hydrolases"/>
    <property type="match status" value="1"/>
</dbReference>
<sequence length="465" mass="52231">MSIDLSLAIGYLASQFGPYMGLMLMITVVLYIYTSTKLHAYRARKRRNFINMFRKQINTGEESLDFWSTASLFNMIFYEECRYASAVKEHLESKHTYEISSYLVDVAQGLIMSINLLSVLWFGFYQVTYNNKSIGQFTTLLMYWAQLSGPMNFLSTIYRSLMNSMMDAEQLLKLFQTKPSVIDLPNSEPLKLSGGLISFHNVSFAYDTRKSTLKNISFAAPPGKVIALVGETGGGKSTILKLIDRFYDIDAGSISIDGQDIRNVTLTSLRESIGFVPQDPVLFNDTIMNNVRYAKLSSTKEEVFEACKAAAIHEKILNFPDGYNSKVGDRGIKLSGGEKQRIAIARVVLKQPEVILLDEATSAVDTETENSIQKGLRRTFKGRTTLIVAHRLSTIMHADYIYVVMNGEIIEKGAHKDLILKNGKYKELWSQQVFDGAFIGNDLNSHNLSQTQSDPNLENFNTGTS</sequence>
<dbReference type="InterPro" id="IPR027417">
    <property type="entry name" value="P-loop_NTPase"/>
</dbReference>
<feature type="transmembrane region" description="Helical" evidence="9">
    <location>
        <begin position="137"/>
        <end position="158"/>
    </location>
</feature>
<feature type="domain" description="ABC transporter" evidence="10">
    <location>
        <begin position="197"/>
        <end position="431"/>
    </location>
</feature>
<evidence type="ECO:0000259" key="11">
    <source>
        <dbReference type="PROSITE" id="PS50929"/>
    </source>
</evidence>
<dbReference type="InterPro" id="IPR011527">
    <property type="entry name" value="ABC1_TM_dom"/>
</dbReference>
<protein>
    <submittedName>
        <fullName evidence="12">Heavy metal tolerance protein</fullName>
    </submittedName>
</protein>